<organism evidence="6 7">
    <name type="scientific">Candidatus Glassbacteria bacterium RBG_16_58_8</name>
    <dbReference type="NCBI Taxonomy" id="1817866"/>
    <lineage>
        <taxon>Bacteria</taxon>
        <taxon>Candidatus Glassiibacteriota</taxon>
    </lineage>
</organism>
<dbReference type="EMBL" id="MFIW01000072">
    <property type="protein sequence ID" value="OGF97630.1"/>
    <property type="molecule type" value="Genomic_DNA"/>
</dbReference>
<proteinExistence type="predicted"/>
<evidence type="ECO:0000256" key="5">
    <source>
        <dbReference type="ARBA" id="ARBA00023136"/>
    </source>
</evidence>
<dbReference type="InterPro" id="IPR052363">
    <property type="entry name" value="LPS_export_LptC"/>
</dbReference>
<evidence type="ECO:0000256" key="1">
    <source>
        <dbReference type="ARBA" id="ARBA00022475"/>
    </source>
</evidence>
<dbReference type="AlphaFoldDB" id="A0A1F5YBR0"/>
<dbReference type="GO" id="GO:0030288">
    <property type="term" value="C:outer membrane-bounded periplasmic space"/>
    <property type="evidence" value="ECO:0007669"/>
    <property type="project" value="TreeGrafter"/>
</dbReference>
<evidence type="ECO:0000313" key="7">
    <source>
        <dbReference type="Proteomes" id="UP000179034"/>
    </source>
</evidence>
<evidence type="ECO:0000256" key="2">
    <source>
        <dbReference type="ARBA" id="ARBA00022519"/>
    </source>
</evidence>
<accession>A0A1F5YBR0</accession>
<dbReference type="GO" id="GO:0005886">
    <property type="term" value="C:plasma membrane"/>
    <property type="evidence" value="ECO:0007669"/>
    <property type="project" value="InterPro"/>
</dbReference>
<dbReference type="Gene3D" id="2.60.450.10">
    <property type="entry name" value="Lipopolysaccharide (LPS) transport protein A like domain"/>
    <property type="match status" value="1"/>
</dbReference>
<protein>
    <submittedName>
        <fullName evidence="6">LPS export ABC transporter periplasmic protein LptC</fullName>
    </submittedName>
</protein>
<evidence type="ECO:0000256" key="3">
    <source>
        <dbReference type="ARBA" id="ARBA00022692"/>
    </source>
</evidence>
<keyword evidence="1" id="KW-1003">Cell membrane</keyword>
<dbReference type="PROSITE" id="PS51257">
    <property type="entry name" value="PROKAR_LIPOPROTEIN"/>
    <property type="match status" value="1"/>
</dbReference>
<gene>
    <name evidence="6" type="ORF">A2Z06_01070</name>
</gene>
<reference evidence="6 7" key="1">
    <citation type="journal article" date="2016" name="Nat. Commun.">
        <title>Thousands of microbial genomes shed light on interconnected biogeochemical processes in an aquifer system.</title>
        <authorList>
            <person name="Anantharaman K."/>
            <person name="Brown C.T."/>
            <person name="Hug L.A."/>
            <person name="Sharon I."/>
            <person name="Castelle C.J."/>
            <person name="Probst A.J."/>
            <person name="Thomas B.C."/>
            <person name="Singh A."/>
            <person name="Wilkins M.J."/>
            <person name="Karaoz U."/>
            <person name="Brodie E.L."/>
            <person name="Williams K.H."/>
            <person name="Hubbard S.S."/>
            <person name="Banfield J.F."/>
        </authorList>
    </citation>
    <scope>NUCLEOTIDE SEQUENCE [LARGE SCALE GENOMIC DNA]</scope>
</reference>
<keyword evidence="2" id="KW-0997">Cell inner membrane</keyword>
<dbReference type="Proteomes" id="UP000179034">
    <property type="component" value="Unassembled WGS sequence"/>
</dbReference>
<dbReference type="GO" id="GO:0017089">
    <property type="term" value="F:glycolipid transfer activity"/>
    <property type="evidence" value="ECO:0007669"/>
    <property type="project" value="TreeGrafter"/>
</dbReference>
<dbReference type="PANTHER" id="PTHR37481">
    <property type="entry name" value="LIPOPOLYSACCHARIDE EXPORT SYSTEM PROTEIN LPTC"/>
    <property type="match status" value="1"/>
</dbReference>
<keyword evidence="5" id="KW-0472">Membrane</keyword>
<evidence type="ECO:0000256" key="4">
    <source>
        <dbReference type="ARBA" id="ARBA00022989"/>
    </source>
</evidence>
<dbReference type="NCBIfam" id="TIGR04409">
    <property type="entry name" value="LptC_YrbK"/>
    <property type="match status" value="1"/>
</dbReference>
<name>A0A1F5YBR0_9BACT</name>
<sequence>MIAFARGALLATVFLSLSGCSSPPSTDRPGETGDRSPDQVIEGFAMIITDQGVKKSRFRARRAMIFQDEGMVESEDVHVEFFRSNGEHYSTITADRGVLYTKTKDMDAYRNVVVVSHDNIRLETESLHWDEDQDLITTDDPVTLIQGGKRIQGIGLVSDLSLTDVKIREPMGVFRDDDVPGEG</sequence>
<keyword evidence="3" id="KW-0812">Transmembrane</keyword>
<dbReference type="InterPro" id="IPR026265">
    <property type="entry name" value="LptC"/>
</dbReference>
<evidence type="ECO:0000313" key="6">
    <source>
        <dbReference type="EMBL" id="OGF97630.1"/>
    </source>
</evidence>
<dbReference type="InterPro" id="IPR010664">
    <property type="entry name" value="LipoPS_assembly_LptC-rel"/>
</dbReference>
<comment type="caution">
    <text evidence="6">The sequence shown here is derived from an EMBL/GenBank/DDBJ whole genome shotgun (WGS) entry which is preliminary data.</text>
</comment>
<dbReference type="PANTHER" id="PTHR37481:SF1">
    <property type="entry name" value="LIPOPOLYSACCHARIDE EXPORT SYSTEM PROTEIN LPTC"/>
    <property type="match status" value="1"/>
</dbReference>
<dbReference type="Pfam" id="PF06835">
    <property type="entry name" value="LptC"/>
    <property type="match status" value="1"/>
</dbReference>
<keyword evidence="4" id="KW-1133">Transmembrane helix</keyword>
<dbReference type="GO" id="GO:0015221">
    <property type="term" value="F:lipopolysaccharide transmembrane transporter activity"/>
    <property type="evidence" value="ECO:0007669"/>
    <property type="project" value="InterPro"/>
</dbReference>